<dbReference type="PROSITE" id="PS51836">
    <property type="entry name" value="DENN_FNIP12"/>
    <property type="match status" value="1"/>
</dbReference>
<dbReference type="EMBL" id="JBGFUD010010314">
    <property type="protein sequence ID" value="MFH4982865.1"/>
    <property type="molecule type" value="Genomic_DNA"/>
</dbReference>
<gene>
    <name evidence="2" type="ORF">AB6A40_009574</name>
</gene>
<organism evidence="2 3">
    <name type="scientific">Gnathostoma spinigerum</name>
    <dbReference type="NCBI Taxonomy" id="75299"/>
    <lineage>
        <taxon>Eukaryota</taxon>
        <taxon>Metazoa</taxon>
        <taxon>Ecdysozoa</taxon>
        <taxon>Nematoda</taxon>
        <taxon>Chromadorea</taxon>
        <taxon>Rhabditida</taxon>
        <taxon>Spirurina</taxon>
        <taxon>Gnathostomatomorpha</taxon>
        <taxon>Gnathostomatoidea</taxon>
        <taxon>Gnathostomatidae</taxon>
        <taxon>Gnathostoma</taxon>
    </lineage>
</organism>
<dbReference type="AlphaFoldDB" id="A0ABD6ESC8"/>
<dbReference type="Pfam" id="PF14638">
    <property type="entry name" value="FNIP_C"/>
    <property type="match status" value="1"/>
</dbReference>
<feature type="domain" description="UDENN FNIP1/2-type" evidence="1">
    <location>
        <begin position="1"/>
        <end position="198"/>
    </location>
</feature>
<evidence type="ECO:0000313" key="2">
    <source>
        <dbReference type="EMBL" id="MFH4982865.1"/>
    </source>
</evidence>
<dbReference type="PANTHER" id="PTHR21634">
    <property type="entry name" value="RE13835P"/>
    <property type="match status" value="1"/>
</dbReference>
<dbReference type="GO" id="GO:0005737">
    <property type="term" value="C:cytoplasm"/>
    <property type="evidence" value="ECO:0007669"/>
    <property type="project" value="UniProtKB-ARBA"/>
</dbReference>
<dbReference type="PANTHER" id="PTHR21634:SF9">
    <property type="entry name" value="RE13835P"/>
    <property type="match status" value="1"/>
</dbReference>
<dbReference type="InterPro" id="IPR028086">
    <property type="entry name" value="FNIP_C_dom"/>
</dbReference>
<sequence length="207" mass="22238">MSEIILRNRSEADFCLARSLLAGPCEAYCSHFVLSGLSKTNIDINQTYALICNHVRSTETELMNLSSPDSSTSSMGSDSTPPSPIVVVFADIDTYCVKVVSGNEANIEENEMSAPCEAVVSTLEQFLDLYTLGAAPTFLISYIEDSLSDLLGKSISLVELIREGDSSETLTIPASRVASVIGCDYSDLRLIANVAAVYFPSILQAMA</sequence>
<proteinExistence type="predicted"/>
<evidence type="ECO:0000259" key="1">
    <source>
        <dbReference type="PROSITE" id="PS51836"/>
    </source>
</evidence>
<reference evidence="2 3" key="1">
    <citation type="submission" date="2024-08" db="EMBL/GenBank/DDBJ databases">
        <title>Gnathostoma spinigerum genome.</title>
        <authorList>
            <person name="Gonzalez-Bertolin B."/>
            <person name="Monzon S."/>
            <person name="Zaballos A."/>
            <person name="Jimenez P."/>
            <person name="Dekumyoy P."/>
            <person name="Varona S."/>
            <person name="Cuesta I."/>
            <person name="Sumanam S."/>
            <person name="Adisakwattana P."/>
            <person name="Gasser R.B."/>
            <person name="Hernandez-Gonzalez A."/>
            <person name="Young N.D."/>
            <person name="Perteguer M.J."/>
        </authorList>
    </citation>
    <scope>NUCLEOTIDE SEQUENCE [LARGE SCALE GENOMIC DNA]</scope>
    <source>
        <strain evidence="2">AL3</strain>
        <tissue evidence="2">Liver</tissue>
    </source>
</reference>
<accession>A0ABD6ESC8</accession>
<protein>
    <recommendedName>
        <fullName evidence="1">UDENN FNIP1/2-type domain-containing protein</fullName>
    </recommendedName>
</protein>
<dbReference type="InterPro" id="IPR037545">
    <property type="entry name" value="DENN_FNIP1/2"/>
</dbReference>
<comment type="caution">
    <text evidence="2">The sequence shown here is derived from an EMBL/GenBank/DDBJ whole genome shotgun (WGS) entry which is preliminary data.</text>
</comment>
<name>A0ABD6ESC8_9BILA</name>
<evidence type="ECO:0000313" key="3">
    <source>
        <dbReference type="Proteomes" id="UP001608902"/>
    </source>
</evidence>
<keyword evidence="3" id="KW-1185">Reference proteome</keyword>
<dbReference type="Proteomes" id="UP001608902">
    <property type="component" value="Unassembled WGS sequence"/>
</dbReference>